<sequence length="105" mass="11813">MYTLFLVMSFVKGNAWRMVSLTAALFFVLATLSSIITPCQGASRSWIVSSPIPDISPLKTPLPNCHTDKHCLFDVQCEIYCRHHHYGLGSYCETTFTPFVCCCLE</sequence>
<evidence type="ECO:0000313" key="2">
    <source>
        <dbReference type="Proteomes" id="UP000000768"/>
    </source>
</evidence>
<dbReference type="Gramene" id="OQU83628">
    <property type="protein sequence ID" value="OQU83628"/>
    <property type="gene ID" value="SORBI_3005G148100"/>
</dbReference>
<dbReference type="AlphaFoldDB" id="A0A1Z5RIR8"/>
<evidence type="ECO:0000313" key="1">
    <source>
        <dbReference type="EMBL" id="OQU83628.1"/>
    </source>
</evidence>
<dbReference type="OMA" id="GSYCETT"/>
<name>A0A1Z5RIR8_SORBI</name>
<dbReference type="Proteomes" id="UP000000768">
    <property type="component" value="Chromosome 5"/>
</dbReference>
<proteinExistence type="predicted"/>
<protein>
    <submittedName>
        <fullName evidence="1">Uncharacterized protein</fullName>
    </submittedName>
</protein>
<reference evidence="1 2" key="1">
    <citation type="journal article" date="2009" name="Nature">
        <title>The Sorghum bicolor genome and the diversification of grasses.</title>
        <authorList>
            <person name="Paterson A.H."/>
            <person name="Bowers J.E."/>
            <person name="Bruggmann R."/>
            <person name="Dubchak I."/>
            <person name="Grimwood J."/>
            <person name="Gundlach H."/>
            <person name="Haberer G."/>
            <person name="Hellsten U."/>
            <person name="Mitros T."/>
            <person name="Poliakov A."/>
            <person name="Schmutz J."/>
            <person name="Spannagl M."/>
            <person name="Tang H."/>
            <person name="Wang X."/>
            <person name="Wicker T."/>
            <person name="Bharti A.K."/>
            <person name="Chapman J."/>
            <person name="Feltus F.A."/>
            <person name="Gowik U."/>
            <person name="Grigoriev I.V."/>
            <person name="Lyons E."/>
            <person name="Maher C.A."/>
            <person name="Martis M."/>
            <person name="Narechania A."/>
            <person name="Otillar R.P."/>
            <person name="Penning B.W."/>
            <person name="Salamov A.A."/>
            <person name="Wang Y."/>
            <person name="Zhang L."/>
            <person name="Carpita N.C."/>
            <person name="Freeling M."/>
            <person name="Gingle A.R."/>
            <person name="Hash C.T."/>
            <person name="Keller B."/>
            <person name="Klein P."/>
            <person name="Kresovich S."/>
            <person name="McCann M.C."/>
            <person name="Ming R."/>
            <person name="Peterson D.G."/>
            <person name="Mehboob-ur-Rahman"/>
            <person name="Ware D."/>
            <person name="Westhoff P."/>
            <person name="Mayer K.F."/>
            <person name="Messing J."/>
            <person name="Rokhsar D.S."/>
        </authorList>
    </citation>
    <scope>NUCLEOTIDE SEQUENCE [LARGE SCALE GENOMIC DNA]</scope>
    <source>
        <strain evidence="2">cv. BTx623</strain>
    </source>
</reference>
<dbReference type="InParanoid" id="A0A1Z5RIR8"/>
<accession>A0A1Z5RIR8</accession>
<reference evidence="2" key="2">
    <citation type="journal article" date="2018" name="Plant J.">
        <title>The Sorghum bicolor reference genome: improved assembly, gene annotations, a transcriptome atlas, and signatures of genome organization.</title>
        <authorList>
            <person name="McCormick R.F."/>
            <person name="Truong S.K."/>
            <person name="Sreedasyam A."/>
            <person name="Jenkins J."/>
            <person name="Shu S."/>
            <person name="Sims D."/>
            <person name="Kennedy M."/>
            <person name="Amirebrahimi M."/>
            <person name="Weers B.D."/>
            <person name="McKinley B."/>
            <person name="Mattison A."/>
            <person name="Morishige D.T."/>
            <person name="Grimwood J."/>
            <person name="Schmutz J."/>
            <person name="Mullet J.E."/>
        </authorList>
    </citation>
    <scope>NUCLEOTIDE SEQUENCE [LARGE SCALE GENOMIC DNA]</scope>
    <source>
        <strain evidence="2">cv. BTx623</strain>
    </source>
</reference>
<keyword evidence="2" id="KW-1185">Reference proteome</keyword>
<organism evidence="1 2">
    <name type="scientific">Sorghum bicolor</name>
    <name type="common">Sorghum</name>
    <name type="synonym">Sorghum vulgare</name>
    <dbReference type="NCBI Taxonomy" id="4558"/>
    <lineage>
        <taxon>Eukaryota</taxon>
        <taxon>Viridiplantae</taxon>
        <taxon>Streptophyta</taxon>
        <taxon>Embryophyta</taxon>
        <taxon>Tracheophyta</taxon>
        <taxon>Spermatophyta</taxon>
        <taxon>Magnoliopsida</taxon>
        <taxon>Liliopsida</taxon>
        <taxon>Poales</taxon>
        <taxon>Poaceae</taxon>
        <taxon>PACMAD clade</taxon>
        <taxon>Panicoideae</taxon>
        <taxon>Andropogonodae</taxon>
        <taxon>Andropogoneae</taxon>
        <taxon>Sorghinae</taxon>
        <taxon>Sorghum</taxon>
    </lineage>
</organism>
<dbReference type="EMBL" id="CM000764">
    <property type="protein sequence ID" value="OQU83628.1"/>
    <property type="molecule type" value="Genomic_DNA"/>
</dbReference>
<gene>
    <name evidence="1" type="ORF">SORBI_3005G148100</name>
</gene>